<dbReference type="PANTHER" id="PTHR42714">
    <property type="entry name" value="TRNA MODIFICATION GTPASE GTPBP3"/>
    <property type="match status" value="1"/>
</dbReference>
<dbReference type="GO" id="GO:0005525">
    <property type="term" value="F:GTP binding"/>
    <property type="evidence" value="ECO:0007669"/>
    <property type="project" value="InterPro"/>
</dbReference>
<feature type="coiled-coil region" evidence="1">
    <location>
        <begin position="358"/>
        <end position="389"/>
    </location>
</feature>
<proteinExistence type="predicted"/>
<dbReference type="AlphaFoldDB" id="A0AAF0DKJ8"/>
<dbReference type="SUPFAM" id="SSF52540">
    <property type="entry name" value="P-loop containing nucleoside triphosphate hydrolases"/>
    <property type="match status" value="1"/>
</dbReference>
<feature type="compositionally biased region" description="Polar residues" evidence="2">
    <location>
        <begin position="113"/>
        <end position="124"/>
    </location>
</feature>
<dbReference type="Proteomes" id="UP001219355">
    <property type="component" value="Chromosome 3"/>
</dbReference>
<keyword evidence="1" id="KW-0175">Coiled coil</keyword>
<evidence type="ECO:0000313" key="5">
    <source>
        <dbReference type="Proteomes" id="UP001219355"/>
    </source>
</evidence>
<dbReference type="GO" id="GO:0005737">
    <property type="term" value="C:cytoplasm"/>
    <property type="evidence" value="ECO:0007669"/>
    <property type="project" value="TreeGrafter"/>
</dbReference>
<sequence length="461" mass="51628">MFSWASFWSNASPENNADGHVPDMPGCFPQDSQDRNSQAHDGICELPGSLPPFAPRPTLSKPFDPEVGLGENHLPAVSAPVMRPEQSREMQESKVQESETRGPIENKAKPTVYRSSAPNSLTQHTSKKTSRSQKTPKSARSSSPASNEAVIALFGMTGTGKTSFINTLTGADMKIGHHLHSMTSEIEQVSCKIGDITVTLVDTPGFDDTSRTDTEILTLIASWLKAAYNENTKLTGLIYLHRISDNRMSGSSYRNLSMFRSLCGMQILSHVILATTMWNKVTEAEGSTRERDLLAEATFWGDMKQSGALVRRYDGSQTNALALVNELLEKTPITLKIQHEMVVEKKELIDTAAGKSVSARLEKMAADHKAELEMVKKDFENALKEKDAKLSEELILVRRGLESKIAENKRNMEMLKCPINTKSWYQLNYRCKNCHKKVWKWSRQKVLTAQCWHCDFRQTFV</sequence>
<name>A0AAF0DKJ8_9EURO</name>
<dbReference type="InterPro" id="IPR027417">
    <property type="entry name" value="P-loop_NTPase"/>
</dbReference>
<dbReference type="GO" id="GO:0002098">
    <property type="term" value="P:tRNA wobble uridine modification"/>
    <property type="evidence" value="ECO:0007669"/>
    <property type="project" value="TreeGrafter"/>
</dbReference>
<dbReference type="PANTHER" id="PTHR42714:SF2">
    <property type="entry name" value="TRNA MODIFICATION GTPASE GTPBP3, MITOCHONDRIAL"/>
    <property type="match status" value="1"/>
</dbReference>
<evidence type="ECO:0000256" key="2">
    <source>
        <dbReference type="SAM" id="MobiDB-lite"/>
    </source>
</evidence>
<dbReference type="Gene3D" id="3.40.50.300">
    <property type="entry name" value="P-loop containing nucleotide triphosphate hydrolases"/>
    <property type="match status" value="1"/>
</dbReference>
<evidence type="ECO:0000313" key="4">
    <source>
        <dbReference type="EMBL" id="WEW59959.1"/>
    </source>
</evidence>
<dbReference type="CDD" id="cd00882">
    <property type="entry name" value="Ras_like_GTPase"/>
    <property type="match status" value="1"/>
</dbReference>
<feature type="compositionally biased region" description="Basic and acidic residues" evidence="2">
    <location>
        <begin position="85"/>
        <end position="108"/>
    </location>
</feature>
<evidence type="ECO:0000259" key="3">
    <source>
        <dbReference type="Pfam" id="PF01926"/>
    </source>
</evidence>
<dbReference type="EMBL" id="CP120629">
    <property type="protein sequence ID" value="WEW59959.1"/>
    <property type="molecule type" value="Genomic_DNA"/>
</dbReference>
<feature type="compositionally biased region" description="Polar residues" evidence="2">
    <location>
        <begin position="132"/>
        <end position="145"/>
    </location>
</feature>
<feature type="domain" description="G" evidence="3">
    <location>
        <begin position="151"/>
        <end position="212"/>
    </location>
</feature>
<dbReference type="Pfam" id="PF01926">
    <property type="entry name" value="MMR_HSR1"/>
    <property type="match status" value="1"/>
</dbReference>
<accession>A0AAF0DKJ8</accession>
<gene>
    <name evidence="4" type="ORF">PRK78_005441</name>
</gene>
<organism evidence="4 5">
    <name type="scientific">Emydomyces testavorans</name>
    <dbReference type="NCBI Taxonomy" id="2070801"/>
    <lineage>
        <taxon>Eukaryota</taxon>
        <taxon>Fungi</taxon>
        <taxon>Dikarya</taxon>
        <taxon>Ascomycota</taxon>
        <taxon>Pezizomycotina</taxon>
        <taxon>Eurotiomycetes</taxon>
        <taxon>Eurotiomycetidae</taxon>
        <taxon>Onygenales</taxon>
        <taxon>Nannizziopsiaceae</taxon>
        <taxon>Emydomyces</taxon>
    </lineage>
</organism>
<dbReference type="InterPro" id="IPR006073">
    <property type="entry name" value="GTP-bd"/>
</dbReference>
<dbReference type="GO" id="GO:0030488">
    <property type="term" value="P:tRNA methylation"/>
    <property type="evidence" value="ECO:0007669"/>
    <property type="project" value="TreeGrafter"/>
</dbReference>
<protein>
    <recommendedName>
        <fullName evidence="3">G domain-containing protein</fullName>
    </recommendedName>
</protein>
<keyword evidence="5" id="KW-1185">Reference proteome</keyword>
<reference evidence="4" key="1">
    <citation type="submission" date="2023-03" db="EMBL/GenBank/DDBJ databases">
        <title>Emydomyces testavorans Genome Sequence.</title>
        <authorList>
            <person name="Hoyer L."/>
        </authorList>
    </citation>
    <scope>NUCLEOTIDE SEQUENCE</scope>
    <source>
        <strain evidence="4">16-2883</strain>
    </source>
</reference>
<feature type="region of interest" description="Disordered" evidence="2">
    <location>
        <begin position="15"/>
        <end position="145"/>
    </location>
</feature>
<evidence type="ECO:0000256" key="1">
    <source>
        <dbReference type="SAM" id="Coils"/>
    </source>
</evidence>